<dbReference type="InterPro" id="IPR011990">
    <property type="entry name" value="TPR-like_helical_dom_sf"/>
</dbReference>
<keyword evidence="3" id="KW-1185">Reference proteome</keyword>
<reference evidence="3" key="1">
    <citation type="journal article" date="2019" name="Int. J. Syst. Evol. Microbiol.">
        <title>The Global Catalogue of Microorganisms (GCM) 10K type strain sequencing project: providing services to taxonomists for standard genome sequencing and annotation.</title>
        <authorList>
            <consortium name="The Broad Institute Genomics Platform"/>
            <consortium name="The Broad Institute Genome Sequencing Center for Infectious Disease"/>
            <person name="Wu L."/>
            <person name="Ma J."/>
        </authorList>
    </citation>
    <scope>NUCLEOTIDE SEQUENCE [LARGE SCALE GENOMIC DNA]</scope>
    <source>
        <strain evidence="3">CGMCC 4.7645</strain>
    </source>
</reference>
<feature type="domain" description="CHAT" evidence="1">
    <location>
        <begin position="996"/>
        <end position="1279"/>
    </location>
</feature>
<dbReference type="Proteomes" id="UP001597417">
    <property type="component" value="Unassembled WGS sequence"/>
</dbReference>
<accession>A0ABW5FKZ5</accession>
<comment type="caution">
    <text evidence="2">The sequence shown here is derived from an EMBL/GenBank/DDBJ whole genome shotgun (WGS) entry which is preliminary data.</text>
</comment>
<dbReference type="InterPro" id="IPR024983">
    <property type="entry name" value="CHAT_dom"/>
</dbReference>
<dbReference type="RefSeq" id="WP_378261732.1">
    <property type="nucleotide sequence ID" value="NZ_JBHUKR010000004.1"/>
</dbReference>
<evidence type="ECO:0000259" key="1">
    <source>
        <dbReference type="Pfam" id="PF12770"/>
    </source>
</evidence>
<organism evidence="2 3">
    <name type="scientific">Amycolatopsis pigmentata</name>
    <dbReference type="NCBI Taxonomy" id="450801"/>
    <lineage>
        <taxon>Bacteria</taxon>
        <taxon>Bacillati</taxon>
        <taxon>Actinomycetota</taxon>
        <taxon>Actinomycetes</taxon>
        <taxon>Pseudonocardiales</taxon>
        <taxon>Pseudonocardiaceae</taxon>
        <taxon>Amycolatopsis</taxon>
    </lineage>
</organism>
<dbReference type="Pfam" id="PF12770">
    <property type="entry name" value="CHAT"/>
    <property type="match status" value="1"/>
</dbReference>
<evidence type="ECO:0000313" key="3">
    <source>
        <dbReference type="Proteomes" id="UP001597417"/>
    </source>
</evidence>
<protein>
    <submittedName>
        <fullName evidence="2">CHAT domain-containing protein</fullName>
    </submittedName>
</protein>
<dbReference type="Gene3D" id="1.25.40.10">
    <property type="entry name" value="Tetratricopeptide repeat domain"/>
    <property type="match status" value="3"/>
</dbReference>
<gene>
    <name evidence="2" type="ORF">ACFSXZ_05110</name>
</gene>
<evidence type="ECO:0000313" key="2">
    <source>
        <dbReference type="EMBL" id="MFD2415703.1"/>
    </source>
</evidence>
<proteinExistence type="predicted"/>
<dbReference type="SUPFAM" id="SSF81901">
    <property type="entry name" value="HCP-like"/>
    <property type="match status" value="1"/>
</dbReference>
<dbReference type="EMBL" id="JBHUKR010000004">
    <property type="protein sequence ID" value="MFD2415703.1"/>
    <property type="molecule type" value="Genomic_DNA"/>
</dbReference>
<name>A0ABW5FKZ5_9PSEU</name>
<sequence length="1280" mass="138711">MGRQDDLIDLLAQFVGRIRESGDHAQAFAPGVTEPASELAASIDETAQGNAEAWYVLGWLRWLQAEALTGEERQAAAENAFELLLPAASLLGTLDFPEPLMPALGDALMPQLAALTERASRAGDTALLSQAIAVFGQVVGTTFNDNPDLPQRLSLFGAALMARFQRAGDARDLESALRALRHAVGLGAGDRLLDTYLLNLCAILKLRYEQTGDPADLDEAIDVGRRAVAASAERDKTVAALTNLNGALIVRFSRTGRREDLDEATEAIRRAATTARPEDPNRPAMLNNLAEALRESFVHGGPVSDLDEALRAARLAVRTGEGSWEAAMFASNLLKILRHKAESLSSRFQLSGDPGEQDEVIATRREIVEALPADDDGLCESLTSLAYALLDRFKRTEDPRDLAEAEEVVRAAFRAASTETDRVYCLSDICGVLFARYQHEGAREALDEAATIARGVLARSLPPGVLLNLAHLLERRAQVAADLDDLDAAITLVRRAAAATVDGDQTPPRTYLQLRALDIWSARMAGEALGHGEVLRLLGAYLSRRFEWTNVPADADALVDVRRQVVAEADRTKQAASLAALSHALKSRFLVSGKRSDLDEAVVTGRRALALEPENGLFLVSLSDTRRLRFENGGDKADLDEAVEMGRRATGLPLEGGYRAQAWANLSVLLRTRFERERFPADIDDAVEAGRRSIEAADEEDLDRPNWLLTYAEALLVRFRHAARRAEPDKEVRESDRAEAIRVASRLVARTATSPRVRIRGAKIGAWMAVEEREPGTEDLKLAADLLETAVHLIPEVAPRSMRHREQHDALETASGFTDDAAALALLAEDRAPGERAQRALSLLEAGRAVLLSRLLDTRGDLTDLREARPDLAARFARLRELLDADDANADRIGVAGQLAATLREIRDVEGFGTFALPPAPGELRAAAAQGPIVTLNLAYGGHALLLTTGGVTALPLPGLTVRAVIDQINNFHVALREAYDPDADRAAAQTVLSDVLKWLWDTVTGPVLDSLGYHGTPEAGEPWPRCWWAPGGYFSLLPLHAAGHHDDPAGDRTVMDRVVSSYTPTIRTLRHARRRTPAGSPSRSLIVAMPSTPGLSDLSNVRAEAELLTTILPGAVTLTEPDREQVLAELPGHQIAHFACHGRYDVENPAAGSLLLRDHERTPLTVGDLNAVNLDGARLAYLSACHTAVNPSDRLLDEAMHLAGALQAAGFPQVVGTLWELDDEVAVEITEDFYRGLAESDGALDPGRAARSLHRAIRAQRDLYPATPSLWAAHLHFGA</sequence>